<dbReference type="Proteomes" id="UP001177140">
    <property type="component" value="Unassembled WGS sequence"/>
</dbReference>
<name>A0AA41V2I4_PAPNU</name>
<comment type="caution">
    <text evidence="2">The sequence shown here is derived from an EMBL/GenBank/DDBJ whole genome shotgun (WGS) entry which is preliminary data.</text>
</comment>
<protein>
    <submittedName>
        <fullName evidence="2">Uncharacterized protein</fullName>
    </submittedName>
</protein>
<feature type="region of interest" description="Disordered" evidence="1">
    <location>
        <begin position="32"/>
        <end position="178"/>
    </location>
</feature>
<reference evidence="2" key="1">
    <citation type="submission" date="2022-03" db="EMBL/GenBank/DDBJ databases">
        <title>A functionally conserved STORR gene fusion in Papaver species that diverged 16.8 million years ago.</title>
        <authorList>
            <person name="Catania T."/>
        </authorList>
    </citation>
    <scope>NUCLEOTIDE SEQUENCE</scope>
    <source>
        <strain evidence="2">S-191538</strain>
    </source>
</reference>
<dbReference type="AlphaFoldDB" id="A0AA41V2I4"/>
<evidence type="ECO:0000313" key="3">
    <source>
        <dbReference type="EMBL" id="MCL7045206.1"/>
    </source>
</evidence>
<evidence type="ECO:0000256" key="1">
    <source>
        <dbReference type="SAM" id="MobiDB-lite"/>
    </source>
</evidence>
<sequence>MKENDGDEISYEILRQERIKANMERMQKLGIADLSKKLISKPPLPKKSIRRNKNETKISESHRRSSRLQNLTPISYIDDLPKAPKERRNRPKTPKEPRNLQKPRNHLKDEDDEEEEEEDEEEEEVEEEDEYNIKGFQPELCGRRSSRLEKATRVSYTEISPNPKEMPEIEIEDEAEGKDVLVGEEIDTKEEHKKNAAEQPVSAKRYIAFDDVEHSLYPSESVNSPTNGKPLDMHVGEVTSSQQT</sequence>
<organism evidence="2 4">
    <name type="scientific">Papaver nudicaule</name>
    <name type="common">Iceland poppy</name>
    <dbReference type="NCBI Taxonomy" id="74823"/>
    <lineage>
        <taxon>Eukaryota</taxon>
        <taxon>Viridiplantae</taxon>
        <taxon>Streptophyta</taxon>
        <taxon>Embryophyta</taxon>
        <taxon>Tracheophyta</taxon>
        <taxon>Spermatophyta</taxon>
        <taxon>Magnoliopsida</taxon>
        <taxon>Ranunculales</taxon>
        <taxon>Papaveraceae</taxon>
        <taxon>Papaveroideae</taxon>
        <taxon>Papaver</taxon>
    </lineage>
</organism>
<evidence type="ECO:0000313" key="2">
    <source>
        <dbReference type="EMBL" id="MCL7028999.1"/>
    </source>
</evidence>
<dbReference type="EMBL" id="JAJJMA010267066">
    <property type="protein sequence ID" value="MCL7045206.1"/>
    <property type="molecule type" value="Genomic_DNA"/>
</dbReference>
<feature type="compositionally biased region" description="Acidic residues" evidence="1">
    <location>
        <begin position="168"/>
        <end position="178"/>
    </location>
</feature>
<feature type="compositionally biased region" description="Basic and acidic residues" evidence="1">
    <location>
        <begin position="52"/>
        <end position="63"/>
    </location>
</feature>
<feature type="compositionally biased region" description="Polar residues" evidence="1">
    <location>
        <begin position="218"/>
        <end position="227"/>
    </location>
</feature>
<dbReference type="EMBL" id="JAJJMA010085752">
    <property type="protein sequence ID" value="MCL7028999.1"/>
    <property type="molecule type" value="Genomic_DNA"/>
</dbReference>
<evidence type="ECO:0000313" key="4">
    <source>
        <dbReference type="Proteomes" id="UP001177140"/>
    </source>
</evidence>
<keyword evidence="4" id="KW-1185">Reference proteome</keyword>
<feature type="compositionally biased region" description="Acidic residues" evidence="1">
    <location>
        <begin position="110"/>
        <end position="130"/>
    </location>
</feature>
<gene>
    <name evidence="2" type="ORF">MKW94_023320</name>
    <name evidence="3" type="ORF">MKW94_028763</name>
</gene>
<accession>A0AA41V2I4</accession>
<feature type="region of interest" description="Disordered" evidence="1">
    <location>
        <begin position="217"/>
        <end position="244"/>
    </location>
</feature>
<proteinExistence type="predicted"/>